<keyword evidence="2" id="KW-0472">Membrane</keyword>
<proteinExistence type="predicted"/>
<organism evidence="3 4">
    <name type="scientific">Bifidobacterium bifidum</name>
    <dbReference type="NCBI Taxonomy" id="1681"/>
    <lineage>
        <taxon>Bacteria</taxon>
        <taxon>Bacillati</taxon>
        <taxon>Actinomycetota</taxon>
        <taxon>Actinomycetes</taxon>
        <taxon>Bifidobacteriales</taxon>
        <taxon>Bifidobacteriaceae</taxon>
        <taxon>Bifidobacterium</taxon>
    </lineage>
</organism>
<feature type="transmembrane region" description="Helical" evidence="2">
    <location>
        <begin position="41"/>
        <end position="58"/>
    </location>
</feature>
<evidence type="ECO:0000313" key="4">
    <source>
        <dbReference type="Proteomes" id="UP000283727"/>
    </source>
</evidence>
<evidence type="ECO:0000313" key="3">
    <source>
        <dbReference type="EMBL" id="RHJ23699.1"/>
    </source>
</evidence>
<sequence>MPGGTSGDGSSSAKPGANMGAVAGGGKTSAADSLAHTGIDMSLVTVLAMAMLAAGITLERLRRMTR</sequence>
<evidence type="ECO:0000256" key="2">
    <source>
        <dbReference type="SAM" id="Phobius"/>
    </source>
</evidence>
<protein>
    <submittedName>
        <fullName evidence="3">Uncharacterized protein</fullName>
    </submittedName>
</protein>
<feature type="region of interest" description="Disordered" evidence="1">
    <location>
        <begin position="1"/>
        <end position="30"/>
    </location>
</feature>
<accession>A0A415C5N8</accession>
<dbReference type="Proteomes" id="UP000283727">
    <property type="component" value="Unassembled WGS sequence"/>
</dbReference>
<evidence type="ECO:0000256" key="1">
    <source>
        <dbReference type="SAM" id="MobiDB-lite"/>
    </source>
</evidence>
<keyword evidence="2" id="KW-0812">Transmembrane</keyword>
<dbReference type="EMBL" id="QRLR01000002">
    <property type="protein sequence ID" value="RHJ23699.1"/>
    <property type="molecule type" value="Genomic_DNA"/>
</dbReference>
<reference evidence="3 4" key="1">
    <citation type="submission" date="2018-08" db="EMBL/GenBank/DDBJ databases">
        <title>A genome reference for cultivated species of the human gut microbiota.</title>
        <authorList>
            <person name="Zou Y."/>
            <person name="Xue W."/>
            <person name="Luo G."/>
        </authorList>
    </citation>
    <scope>NUCLEOTIDE SEQUENCE [LARGE SCALE GENOMIC DNA]</scope>
    <source>
        <strain evidence="3 4">AM12-10</strain>
    </source>
</reference>
<dbReference type="AlphaFoldDB" id="A0A415C5N8"/>
<keyword evidence="2" id="KW-1133">Transmembrane helix</keyword>
<name>A0A415C5N8_BIFBI</name>
<comment type="caution">
    <text evidence="3">The sequence shown here is derived from an EMBL/GenBank/DDBJ whole genome shotgun (WGS) entry which is preliminary data.</text>
</comment>
<gene>
    <name evidence="3" type="ORF">DW137_03380</name>
</gene>